<comment type="caution">
    <text evidence="9">The sequence shown here is derived from an EMBL/GenBank/DDBJ whole genome shotgun (WGS) entry which is preliminary data.</text>
</comment>
<dbReference type="GO" id="GO:0005184">
    <property type="term" value="F:neuropeptide hormone activity"/>
    <property type="evidence" value="ECO:0007669"/>
    <property type="project" value="InterPro"/>
</dbReference>
<evidence type="ECO:0000256" key="5">
    <source>
        <dbReference type="ARBA" id="ARBA00023157"/>
    </source>
</evidence>
<dbReference type="InterPro" id="IPR001166">
    <property type="entry name" value="Hyperglycemic"/>
</dbReference>
<dbReference type="Pfam" id="PF01147">
    <property type="entry name" value="Crust_neurohorm"/>
    <property type="match status" value="1"/>
</dbReference>
<evidence type="ECO:0000256" key="8">
    <source>
        <dbReference type="SAM" id="SignalP"/>
    </source>
</evidence>
<keyword evidence="8" id="KW-0732">Signal</keyword>
<dbReference type="GO" id="GO:0007623">
    <property type="term" value="P:circadian rhythm"/>
    <property type="evidence" value="ECO:0007669"/>
    <property type="project" value="TreeGrafter"/>
</dbReference>
<accession>A0A423SLK3</accession>
<evidence type="ECO:0000313" key="10">
    <source>
        <dbReference type="Proteomes" id="UP000283509"/>
    </source>
</evidence>
<dbReference type="Proteomes" id="UP000283509">
    <property type="component" value="Unassembled WGS sequence"/>
</dbReference>
<feature type="chain" id="PRO_5019259622" evidence="8">
    <location>
        <begin position="34"/>
        <end position="121"/>
    </location>
</feature>
<evidence type="ECO:0000256" key="4">
    <source>
        <dbReference type="ARBA" id="ARBA00022702"/>
    </source>
</evidence>
<evidence type="ECO:0000256" key="6">
    <source>
        <dbReference type="ARBA" id="ARBA00023320"/>
    </source>
</evidence>
<dbReference type="PANTHER" id="PTHR35981">
    <property type="entry name" value="ION TRANSPORT PEPTIDE, ISOFORM C"/>
    <property type="match status" value="1"/>
</dbReference>
<evidence type="ECO:0000256" key="3">
    <source>
        <dbReference type="ARBA" id="ARBA00022525"/>
    </source>
</evidence>
<keyword evidence="3" id="KW-0964">Secreted</keyword>
<comment type="subcellular location">
    <subcellularLocation>
        <location evidence="1">Secreted</location>
    </subcellularLocation>
</comment>
<dbReference type="EMBL" id="QCYY01003150">
    <property type="protein sequence ID" value="ROT65053.1"/>
    <property type="molecule type" value="Genomic_DNA"/>
</dbReference>
<keyword evidence="6" id="KW-0527">Neuropeptide</keyword>
<dbReference type="PROSITE" id="PS01250">
    <property type="entry name" value="CHH_MIH_GIH"/>
    <property type="match status" value="1"/>
</dbReference>
<dbReference type="PANTHER" id="PTHR35981:SF2">
    <property type="entry name" value="ION TRANSPORT PEPTIDE, ISOFORM C"/>
    <property type="match status" value="1"/>
</dbReference>
<comment type="similarity">
    <text evidence="2">Belongs to the arthropod CHH/MIH/GIH/VIH hormone family.</text>
</comment>
<dbReference type="STRING" id="6689.A0A423SLK3"/>
<keyword evidence="5 7" id="KW-1015">Disulfide bond</keyword>
<dbReference type="Gene3D" id="1.10.2010.10">
    <property type="entry name" value="Crustacean CHH/MIH/GIH neurohormone"/>
    <property type="match status" value="1"/>
</dbReference>
<feature type="disulfide bond" evidence="7">
    <location>
        <begin position="70"/>
        <end position="96"/>
    </location>
</feature>
<keyword evidence="4" id="KW-0372">Hormone</keyword>
<feature type="disulfide bond" evidence="7">
    <location>
        <begin position="51"/>
        <end position="87"/>
    </location>
</feature>
<dbReference type="InterPro" id="IPR031098">
    <property type="entry name" value="Crust_neurohorm"/>
</dbReference>
<feature type="disulfide bond" evidence="7">
    <location>
        <begin position="67"/>
        <end position="83"/>
    </location>
</feature>
<dbReference type="InterPro" id="IPR018251">
    <property type="entry name" value="Crust_neurhormone_CS"/>
</dbReference>
<gene>
    <name evidence="9" type="ORF">C7M84_017001</name>
</gene>
<dbReference type="GO" id="GO:0005576">
    <property type="term" value="C:extracellular region"/>
    <property type="evidence" value="ECO:0007669"/>
    <property type="project" value="UniProtKB-SubCell"/>
</dbReference>
<dbReference type="SUPFAM" id="SSF81778">
    <property type="entry name" value="Crustacean CHH/MIH/GIH neurohormone"/>
    <property type="match status" value="1"/>
</dbReference>
<reference evidence="9 10" key="2">
    <citation type="submission" date="2019-01" db="EMBL/GenBank/DDBJ databases">
        <title>The decoding of complex shrimp genome reveals the adaptation for benthos swimmer, frequently molting mechanism and breeding impact on genome.</title>
        <authorList>
            <person name="Sun Y."/>
            <person name="Gao Y."/>
            <person name="Yu Y."/>
        </authorList>
    </citation>
    <scope>NUCLEOTIDE SEQUENCE [LARGE SCALE GENOMIC DNA]</scope>
    <source>
        <tissue evidence="9">Muscle</tissue>
    </source>
</reference>
<dbReference type="InterPro" id="IPR035957">
    <property type="entry name" value="Crust_neurohorm_sf"/>
</dbReference>
<protein>
    <submittedName>
        <fullName evidence="9">Uncharacterized protein</fullName>
    </submittedName>
</protein>
<dbReference type="AlphaFoldDB" id="A0A423SLK3"/>
<keyword evidence="10" id="KW-1185">Reference proteome</keyword>
<reference evidence="9 10" key="1">
    <citation type="submission" date="2018-04" db="EMBL/GenBank/DDBJ databases">
        <authorList>
            <person name="Zhang X."/>
            <person name="Yuan J."/>
            <person name="Li F."/>
            <person name="Xiang J."/>
        </authorList>
    </citation>
    <scope>NUCLEOTIDE SEQUENCE [LARGE SCALE GENOMIC DNA]</scope>
    <source>
        <tissue evidence="9">Muscle</tissue>
    </source>
</reference>
<dbReference type="PRINTS" id="PR00550">
    <property type="entry name" value="HYPRGLYCEMIC"/>
</dbReference>
<evidence type="ECO:0000256" key="2">
    <source>
        <dbReference type="ARBA" id="ARBA00005447"/>
    </source>
</evidence>
<dbReference type="GO" id="GO:0007218">
    <property type="term" value="P:neuropeptide signaling pathway"/>
    <property type="evidence" value="ECO:0007669"/>
    <property type="project" value="UniProtKB-KW"/>
</dbReference>
<evidence type="ECO:0000313" key="9">
    <source>
        <dbReference type="EMBL" id="ROT65053.1"/>
    </source>
</evidence>
<evidence type="ECO:0000256" key="7">
    <source>
        <dbReference type="PIRSR" id="PIRSR631098-51"/>
    </source>
</evidence>
<name>A0A423SLK3_PENVA</name>
<evidence type="ECO:0000256" key="1">
    <source>
        <dbReference type="ARBA" id="ARBA00004613"/>
    </source>
</evidence>
<proteinExistence type="inferred from homology"/>
<organism evidence="9 10">
    <name type="scientific">Penaeus vannamei</name>
    <name type="common">Whiteleg shrimp</name>
    <name type="synonym">Litopenaeus vannamei</name>
    <dbReference type="NCBI Taxonomy" id="6689"/>
    <lineage>
        <taxon>Eukaryota</taxon>
        <taxon>Metazoa</taxon>
        <taxon>Ecdysozoa</taxon>
        <taxon>Arthropoda</taxon>
        <taxon>Crustacea</taxon>
        <taxon>Multicrustacea</taxon>
        <taxon>Malacostraca</taxon>
        <taxon>Eumalacostraca</taxon>
        <taxon>Eucarida</taxon>
        <taxon>Decapoda</taxon>
        <taxon>Dendrobranchiata</taxon>
        <taxon>Penaeoidea</taxon>
        <taxon>Penaeidae</taxon>
        <taxon>Penaeus</taxon>
    </lineage>
</organism>
<sequence>MFGMQQNRSLNSVGRSRTVLLLVALLLCQESSASFIKLRPNTLREFQFLQCRGDYDKERYTALSRVCDDCHNLFRQPQVMTDCKSNCFRNSFFLTCVNLLKLEHLEDDFKNNIMIVSGNEL</sequence>
<feature type="signal peptide" evidence="8">
    <location>
        <begin position="1"/>
        <end position="33"/>
    </location>
</feature>
<dbReference type="OrthoDB" id="6330469at2759"/>